<dbReference type="InterPro" id="IPR050950">
    <property type="entry name" value="HTH-type_LysR_regulators"/>
</dbReference>
<name>A0A0J1FM81_9FIRM</name>
<evidence type="ECO:0000313" key="7">
    <source>
        <dbReference type="Proteomes" id="UP000036356"/>
    </source>
</evidence>
<dbReference type="GO" id="GO:0003677">
    <property type="term" value="F:DNA binding"/>
    <property type="evidence" value="ECO:0007669"/>
    <property type="project" value="UniProtKB-KW"/>
</dbReference>
<dbReference type="AlphaFoldDB" id="A0A0J1FM81"/>
<dbReference type="InterPro" id="IPR005119">
    <property type="entry name" value="LysR_subst-bd"/>
</dbReference>
<evidence type="ECO:0000256" key="1">
    <source>
        <dbReference type="ARBA" id="ARBA00009437"/>
    </source>
</evidence>
<dbReference type="STRING" id="476652.DEAC_c35410"/>
<keyword evidence="3" id="KW-0238">DNA-binding</keyword>
<dbReference type="RefSeq" id="WP_047811328.1">
    <property type="nucleotide sequence ID" value="NZ_LDZY01000013.1"/>
</dbReference>
<dbReference type="PATRIC" id="fig|476652.3.peg.3734"/>
<dbReference type="SUPFAM" id="SSF53850">
    <property type="entry name" value="Periplasmic binding protein-like II"/>
    <property type="match status" value="1"/>
</dbReference>
<evidence type="ECO:0000259" key="5">
    <source>
        <dbReference type="PROSITE" id="PS50931"/>
    </source>
</evidence>
<dbReference type="Pfam" id="PF00126">
    <property type="entry name" value="HTH_1"/>
    <property type="match status" value="1"/>
</dbReference>
<evidence type="ECO:0000256" key="2">
    <source>
        <dbReference type="ARBA" id="ARBA00023015"/>
    </source>
</evidence>
<dbReference type="FunFam" id="1.10.10.10:FF:000001">
    <property type="entry name" value="LysR family transcriptional regulator"/>
    <property type="match status" value="1"/>
</dbReference>
<dbReference type="InterPro" id="IPR036390">
    <property type="entry name" value="WH_DNA-bd_sf"/>
</dbReference>
<proteinExistence type="inferred from homology"/>
<dbReference type="Proteomes" id="UP000036356">
    <property type="component" value="Unassembled WGS sequence"/>
</dbReference>
<dbReference type="GO" id="GO:0005829">
    <property type="term" value="C:cytosol"/>
    <property type="evidence" value="ECO:0007669"/>
    <property type="project" value="TreeGrafter"/>
</dbReference>
<dbReference type="PRINTS" id="PR00039">
    <property type="entry name" value="HTHLYSR"/>
</dbReference>
<keyword evidence="7" id="KW-1185">Reference proteome</keyword>
<sequence length="307" mass="34456">MDIRHLEYFIEVARQKSFSKAALVCHVSQSAISKMIKDLETELSTSLFNRNSKYVQLTDTGIIFLEQAQQVVVMFHNLTTDFENKIKMAKGKIAIGLLPITSSTIFAELLGEFKQKYPLIDISLSEYGSKKVALAIKDGTLDAGVVCIVPDHHYYDSISISKDPLFVIVSSQNPISQLPSIELSALANEFFVLYSKDFSLHDEIINQCRNVGFSPNIIFETSQLELMTQMVAANLGIAFLPSAVCSELDPNRIVSVQLTEPQIIHSMSIIWKRGRSLSHAANLWLKFAEEFFKSSDRPLVNFIDVQL</sequence>
<keyword evidence="2" id="KW-0805">Transcription regulation</keyword>
<organism evidence="6 7">
    <name type="scientific">Desulfosporosinus acididurans</name>
    <dbReference type="NCBI Taxonomy" id="476652"/>
    <lineage>
        <taxon>Bacteria</taxon>
        <taxon>Bacillati</taxon>
        <taxon>Bacillota</taxon>
        <taxon>Clostridia</taxon>
        <taxon>Eubacteriales</taxon>
        <taxon>Desulfitobacteriaceae</taxon>
        <taxon>Desulfosporosinus</taxon>
    </lineage>
</organism>
<dbReference type="PANTHER" id="PTHR30419:SF8">
    <property type="entry name" value="NITROGEN ASSIMILATION TRANSCRIPTIONAL ACTIVATOR-RELATED"/>
    <property type="match status" value="1"/>
</dbReference>
<evidence type="ECO:0000313" key="6">
    <source>
        <dbReference type="EMBL" id="KLU64594.1"/>
    </source>
</evidence>
<dbReference type="Gene3D" id="1.10.10.10">
    <property type="entry name" value="Winged helix-like DNA-binding domain superfamily/Winged helix DNA-binding domain"/>
    <property type="match status" value="1"/>
</dbReference>
<dbReference type="EMBL" id="LDZY01000013">
    <property type="protein sequence ID" value="KLU64594.1"/>
    <property type="molecule type" value="Genomic_DNA"/>
</dbReference>
<dbReference type="InterPro" id="IPR000847">
    <property type="entry name" value="LysR_HTH_N"/>
</dbReference>
<dbReference type="Pfam" id="PF03466">
    <property type="entry name" value="LysR_substrate"/>
    <property type="match status" value="1"/>
</dbReference>
<comment type="caution">
    <text evidence="6">The sequence shown here is derived from an EMBL/GenBank/DDBJ whole genome shotgun (WGS) entry which is preliminary data.</text>
</comment>
<dbReference type="SUPFAM" id="SSF46785">
    <property type="entry name" value="Winged helix' DNA-binding domain"/>
    <property type="match status" value="1"/>
</dbReference>
<evidence type="ECO:0000256" key="3">
    <source>
        <dbReference type="ARBA" id="ARBA00023125"/>
    </source>
</evidence>
<dbReference type="CDD" id="cd08438">
    <property type="entry name" value="PBP2_CidR"/>
    <property type="match status" value="1"/>
</dbReference>
<accession>A0A0J1FM81</accession>
<keyword evidence="4" id="KW-0804">Transcription</keyword>
<dbReference type="InterPro" id="IPR036388">
    <property type="entry name" value="WH-like_DNA-bd_sf"/>
</dbReference>
<comment type="similarity">
    <text evidence="1">Belongs to the LysR transcriptional regulatory family.</text>
</comment>
<dbReference type="PROSITE" id="PS50931">
    <property type="entry name" value="HTH_LYSR"/>
    <property type="match status" value="1"/>
</dbReference>
<protein>
    <submittedName>
        <fullName evidence="6">HTH-type transcriptional regulator GltC</fullName>
    </submittedName>
</protein>
<dbReference type="Gene3D" id="3.40.190.290">
    <property type="match status" value="1"/>
</dbReference>
<reference evidence="6 7" key="1">
    <citation type="submission" date="2015-06" db="EMBL/GenBank/DDBJ databases">
        <title>Draft genome of the moderately acidophilic sulfate reducer Candidatus Desulfosporosinus acididurans strain M1.</title>
        <authorList>
            <person name="Poehlein A."/>
            <person name="Petzsch P."/>
            <person name="Johnson B.D."/>
            <person name="Schloemann M."/>
            <person name="Daniel R."/>
            <person name="Muehling M."/>
        </authorList>
    </citation>
    <scope>NUCLEOTIDE SEQUENCE [LARGE SCALE GENOMIC DNA]</scope>
    <source>
        <strain evidence="6 7">M1</strain>
    </source>
</reference>
<feature type="domain" description="HTH lysR-type" evidence="5">
    <location>
        <begin position="1"/>
        <end position="58"/>
    </location>
</feature>
<dbReference type="GO" id="GO:0003700">
    <property type="term" value="F:DNA-binding transcription factor activity"/>
    <property type="evidence" value="ECO:0007669"/>
    <property type="project" value="InterPro"/>
</dbReference>
<gene>
    <name evidence="6" type="primary">gltC_4</name>
    <name evidence="6" type="ORF">DEAC_c35410</name>
</gene>
<evidence type="ECO:0000256" key="4">
    <source>
        <dbReference type="ARBA" id="ARBA00023163"/>
    </source>
</evidence>
<dbReference type="PANTHER" id="PTHR30419">
    <property type="entry name" value="HTH-TYPE TRANSCRIPTIONAL REGULATOR YBHD"/>
    <property type="match status" value="1"/>
</dbReference>